<evidence type="ECO:0000313" key="3">
    <source>
        <dbReference type="Proteomes" id="UP001328107"/>
    </source>
</evidence>
<proteinExistence type="predicted"/>
<feature type="non-terminal residue" evidence="2">
    <location>
        <position position="1"/>
    </location>
</feature>
<gene>
    <name evidence="2" type="ORF">PMAYCL1PPCAC_22670</name>
</gene>
<keyword evidence="3" id="KW-1185">Reference proteome</keyword>
<dbReference type="EMBL" id="BTRK01000005">
    <property type="protein sequence ID" value="GMR52475.1"/>
    <property type="molecule type" value="Genomic_DNA"/>
</dbReference>
<feature type="non-terminal residue" evidence="2">
    <location>
        <position position="96"/>
    </location>
</feature>
<feature type="region of interest" description="Disordered" evidence="1">
    <location>
        <begin position="46"/>
        <end position="77"/>
    </location>
</feature>
<name>A0AAN5CXW2_9BILA</name>
<evidence type="ECO:0000256" key="1">
    <source>
        <dbReference type="SAM" id="MobiDB-lite"/>
    </source>
</evidence>
<comment type="caution">
    <text evidence="2">The sequence shown here is derived from an EMBL/GenBank/DDBJ whole genome shotgun (WGS) entry which is preliminary data.</text>
</comment>
<reference evidence="3" key="1">
    <citation type="submission" date="2022-10" db="EMBL/GenBank/DDBJ databases">
        <title>Genome assembly of Pristionchus species.</title>
        <authorList>
            <person name="Yoshida K."/>
            <person name="Sommer R.J."/>
        </authorList>
    </citation>
    <scope>NUCLEOTIDE SEQUENCE [LARGE SCALE GENOMIC DNA]</scope>
    <source>
        <strain evidence="3">RS5460</strain>
    </source>
</reference>
<sequence length="96" mass="10388">QLKQRMGVSCSHCGCCIGRRDSINENRLRGILSIFCVATQEIGSGTAQTEGRIEEGSRGGGDTGSEGIAAGWPTRCNSNHQNEAEQREFHHCNLIV</sequence>
<protein>
    <submittedName>
        <fullName evidence="2">Uncharacterized protein</fullName>
    </submittedName>
</protein>
<accession>A0AAN5CXW2</accession>
<dbReference type="Proteomes" id="UP001328107">
    <property type="component" value="Unassembled WGS sequence"/>
</dbReference>
<dbReference type="AlphaFoldDB" id="A0AAN5CXW2"/>
<evidence type="ECO:0000313" key="2">
    <source>
        <dbReference type="EMBL" id="GMR52475.1"/>
    </source>
</evidence>
<organism evidence="2 3">
    <name type="scientific">Pristionchus mayeri</name>
    <dbReference type="NCBI Taxonomy" id="1317129"/>
    <lineage>
        <taxon>Eukaryota</taxon>
        <taxon>Metazoa</taxon>
        <taxon>Ecdysozoa</taxon>
        <taxon>Nematoda</taxon>
        <taxon>Chromadorea</taxon>
        <taxon>Rhabditida</taxon>
        <taxon>Rhabditina</taxon>
        <taxon>Diplogasteromorpha</taxon>
        <taxon>Diplogasteroidea</taxon>
        <taxon>Neodiplogasteridae</taxon>
        <taxon>Pristionchus</taxon>
    </lineage>
</organism>